<dbReference type="KEGG" id="dbr:Deba_3290"/>
<dbReference type="GO" id="GO:0052621">
    <property type="term" value="F:diguanylate cyclase activity"/>
    <property type="evidence" value="ECO:0007669"/>
    <property type="project" value="UniProtKB-EC"/>
</dbReference>
<dbReference type="InterPro" id="IPR043128">
    <property type="entry name" value="Rev_trsase/Diguanyl_cyclase"/>
</dbReference>
<dbReference type="SMART" id="SM00065">
    <property type="entry name" value="GAF"/>
    <property type="match status" value="1"/>
</dbReference>
<dbReference type="InterPro" id="IPR000160">
    <property type="entry name" value="GGDEF_dom"/>
</dbReference>
<feature type="domain" description="GGDEF" evidence="3">
    <location>
        <begin position="547"/>
        <end position="681"/>
    </location>
</feature>
<dbReference type="PROSITE" id="PS50887">
    <property type="entry name" value="GGDEF"/>
    <property type="match status" value="1"/>
</dbReference>
<evidence type="ECO:0000313" key="4">
    <source>
        <dbReference type="EMBL" id="ADK86643.1"/>
    </source>
</evidence>
<dbReference type="Gene3D" id="3.30.450.40">
    <property type="match status" value="2"/>
</dbReference>
<dbReference type="SMART" id="SM00267">
    <property type="entry name" value="GGDEF"/>
    <property type="match status" value="1"/>
</dbReference>
<gene>
    <name evidence="4" type="ordered locus">Deba_3290</name>
</gene>
<sequence>MIYDTIFAYHARKSAPVAGPATRATGQATAGPLEWRLSQKDVLHVWSARPRLSAGLHRAAEAAGLRLARLRADRAGLEEFLARGGGLLLLDEPGQQQRRELAGLLALGRAVVLEPRAEVSLTQALNVGQSFTHLLLPRRNLAAALAAALPLAQRLLENGPDICGLGQWGVDAASHLGPLLSFAAKFQVADYADEHELFESVTNFLCQRLPFERAMLFILEHDGRLMLRALSWPGGDATRLRRALADQPPALDGQTPEYELFALGRALPVSPEHNTFFPPAARAMLRGGEVALAPLYADQEMLGVIAVDHAGLSGEVMSEGELALLETAAAMVGALINNFKLFRALEGKAAELERRLRELTVLGQLTRVLNGSAGPDEMAEAMLRVVADELGATYGFIYLLDEETRRLRMISRLNLSEAMVKSWRVIRGVNPEGLEKAMDQLSSDHGRLKSLVGMPLPGYYGPTVLRAIHSRRKIVGLWGLGRENGAPEFSADDTRILAIADEQLGVAVNSLRLSHMASTDGLTGLFTRRHFVDTLEHELRVARYLHYPLSMLLLDADHFKNVNDTHGHQAGDEVLRALARVIVENIRSSDTCARIGGEEFAVLLPRCQQDQAFKLAEKIRRKVGELTVIYNEKQIKLTISLGVASFNPGDEPSIEEVIRRADLAMYQSKAAGRNRTTVWVKEPKKASGGRR</sequence>
<protein>
    <recommendedName>
        <fullName evidence="1">diguanylate cyclase</fullName>
        <ecNumber evidence="1">2.7.7.65</ecNumber>
    </recommendedName>
</protein>
<dbReference type="eggNOG" id="COG2203">
    <property type="taxonomic scope" value="Bacteria"/>
</dbReference>
<dbReference type="Pfam" id="PF00990">
    <property type="entry name" value="GGDEF"/>
    <property type="match status" value="1"/>
</dbReference>
<dbReference type="PANTHER" id="PTHR45138:SF9">
    <property type="entry name" value="DIGUANYLATE CYCLASE DGCM-RELATED"/>
    <property type="match status" value="1"/>
</dbReference>
<reference evidence="4 5" key="1">
    <citation type="journal article" date="2010" name="Stand. Genomic Sci.">
        <title>Complete genome sequence of Desulfarculus baarsii type strain (2st14).</title>
        <authorList>
            <person name="Sun H."/>
            <person name="Spring S."/>
            <person name="Lapidus A."/>
            <person name="Davenport K."/>
            <person name="Del Rio T.G."/>
            <person name="Tice H."/>
            <person name="Nolan M."/>
            <person name="Copeland A."/>
            <person name="Cheng J.F."/>
            <person name="Lucas S."/>
            <person name="Tapia R."/>
            <person name="Goodwin L."/>
            <person name="Pitluck S."/>
            <person name="Ivanova N."/>
            <person name="Pagani I."/>
            <person name="Mavromatis K."/>
            <person name="Ovchinnikova G."/>
            <person name="Pati A."/>
            <person name="Chen A."/>
            <person name="Palaniappan K."/>
            <person name="Hauser L."/>
            <person name="Chang Y.J."/>
            <person name="Jeffries C.D."/>
            <person name="Detter J.C."/>
            <person name="Han C."/>
            <person name="Rohde M."/>
            <person name="Brambilla E."/>
            <person name="Goker M."/>
            <person name="Woyke T."/>
            <person name="Bristow J."/>
            <person name="Eisen J.A."/>
            <person name="Markowitz V."/>
            <person name="Hugenholtz P."/>
            <person name="Kyrpides N.C."/>
            <person name="Klenk H.P."/>
            <person name="Land M."/>
        </authorList>
    </citation>
    <scope>NUCLEOTIDE SEQUENCE [LARGE SCALE GENOMIC DNA]</scope>
    <source>
        <strain evidence="5">ATCC 33931 / DSM 2075 / LMG 7858 / VKM B-1802 / 2st14</strain>
    </source>
</reference>
<dbReference type="InterPro" id="IPR050469">
    <property type="entry name" value="Diguanylate_Cyclase"/>
</dbReference>
<dbReference type="InterPro" id="IPR029787">
    <property type="entry name" value="Nucleotide_cyclase"/>
</dbReference>
<name>E1QM58_DESB2</name>
<dbReference type="GO" id="GO:0005886">
    <property type="term" value="C:plasma membrane"/>
    <property type="evidence" value="ECO:0007669"/>
    <property type="project" value="TreeGrafter"/>
</dbReference>
<dbReference type="EC" id="2.7.7.65" evidence="1"/>
<evidence type="ECO:0000256" key="2">
    <source>
        <dbReference type="ARBA" id="ARBA00034247"/>
    </source>
</evidence>
<evidence type="ECO:0000313" key="5">
    <source>
        <dbReference type="Proteomes" id="UP000009047"/>
    </source>
</evidence>
<dbReference type="FunFam" id="3.30.70.270:FF:000001">
    <property type="entry name" value="Diguanylate cyclase domain protein"/>
    <property type="match status" value="1"/>
</dbReference>
<organism evidence="4 5">
    <name type="scientific">Desulfarculus baarsii (strain ATCC 33931 / DSM 2075 / LMG 7858 / VKM B-1802 / 2st14)</name>
    <dbReference type="NCBI Taxonomy" id="644282"/>
    <lineage>
        <taxon>Bacteria</taxon>
        <taxon>Pseudomonadati</taxon>
        <taxon>Thermodesulfobacteriota</taxon>
        <taxon>Desulfarculia</taxon>
        <taxon>Desulfarculales</taxon>
        <taxon>Desulfarculaceae</taxon>
        <taxon>Desulfarculus</taxon>
    </lineage>
</organism>
<evidence type="ECO:0000256" key="1">
    <source>
        <dbReference type="ARBA" id="ARBA00012528"/>
    </source>
</evidence>
<dbReference type="Proteomes" id="UP000009047">
    <property type="component" value="Chromosome"/>
</dbReference>
<dbReference type="CDD" id="cd01949">
    <property type="entry name" value="GGDEF"/>
    <property type="match status" value="1"/>
</dbReference>
<comment type="catalytic activity">
    <reaction evidence="2">
        <text>2 GTP = 3',3'-c-di-GMP + 2 diphosphate</text>
        <dbReference type="Rhea" id="RHEA:24898"/>
        <dbReference type="ChEBI" id="CHEBI:33019"/>
        <dbReference type="ChEBI" id="CHEBI:37565"/>
        <dbReference type="ChEBI" id="CHEBI:58805"/>
        <dbReference type="EC" id="2.7.7.65"/>
    </reaction>
</comment>
<dbReference type="PANTHER" id="PTHR45138">
    <property type="entry name" value="REGULATORY COMPONENTS OF SENSORY TRANSDUCTION SYSTEM"/>
    <property type="match status" value="1"/>
</dbReference>
<dbReference type="SUPFAM" id="SSF55781">
    <property type="entry name" value="GAF domain-like"/>
    <property type="match status" value="3"/>
</dbReference>
<dbReference type="STRING" id="644282.Deba_3290"/>
<evidence type="ECO:0000259" key="3">
    <source>
        <dbReference type="PROSITE" id="PS50887"/>
    </source>
</evidence>
<dbReference type="eggNOG" id="COG3706">
    <property type="taxonomic scope" value="Bacteria"/>
</dbReference>
<dbReference type="GO" id="GO:1902201">
    <property type="term" value="P:negative regulation of bacterial-type flagellum-dependent cell motility"/>
    <property type="evidence" value="ECO:0007669"/>
    <property type="project" value="TreeGrafter"/>
</dbReference>
<keyword evidence="5" id="KW-1185">Reference proteome</keyword>
<dbReference type="SUPFAM" id="SSF55073">
    <property type="entry name" value="Nucleotide cyclase"/>
    <property type="match status" value="1"/>
</dbReference>
<dbReference type="GO" id="GO:0043709">
    <property type="term" value="P:cell adhesion involved in single-species biofilm formation"/>
    <property type="evidence" value="ECO:0007669"/>
    <property type="project" value="TreeGrafter"/>
</dbReference>
<proteinExistence type="predicted"/>
<dbReference type="NCBIfam" id="TIGR00254">
    <property type="entry name" value="GGDEF"/>
    <property type="match status" value="1"/>
</dbReference>
<dbReference type="Gene3D" id="3.30.70.270">
    <property type="match status" value="1"/>
</dbReference>
<dbReference type="Pfam" id="PF01590">
    <property type="entry name" value="GAF"/>
    <property type="match status" value="1"/>
</dbReference>
<dbReference type="HOGENOM" id="CLU_398343_0_0_7"/>
<dbReference type="EMBL" id="CP002085">
    <property type="protein sequence ID" value="ADK86643.1"/>
    <property type="molecule type" value="Genomic_DNA"/>
</dbReference>
<dbReference type="InterPro" id="IPR003018">
    <property type="entry name" value="GAF"/>
</dbReference>
<dbReference type="AlphaFoldDB" id="E1QM58"/>
<accession>E1QM58</accession>
<dbReference type="InterPro" id="IPR029016">
    <property type="entry name" value="GAF-like_dom_sf"/>
</dbReference>